<feature type="compositionally biased region" description="Basic and acidic residues" evidence="2">
    <location>
        <begin position="451"/>
        <end position="471"/>
    </location>
</feature>
<keyword evidence="3" id="KW-0472">Membrane</keyword>
<keyword evidence="1" id="KW-0175">Coiled coil</keyword>
<feature type="compositionally biased region" description="Basic and acidic residues" evidence="2">
    <location>
        <begin position="394"/>
        <end position="412"/>
    </location>
</feature>
<feature type="compositionally biased region" description="Low complexity" evidence="2">
    <location>
        <begin position="245"/>
        <end position="258"/>
    </location>
</feature>
<feature type="compositionally biased region" description="Low complexity" evidence="2">
    <location>
        <begin position="321"/>
        <end position="332"/>
    </location>
</feature>
<dbReference type="Proteomes" id="UP000671399">
    <property type="component" value="Unassembled WGS sequence"/>
</dbReference>
<keyword evidence="3" id="KW-1133">Transmembrane helix</keyword>
<feature type="region of interest" description="Disordered" evidence="2">
    <location>
        <begin position="449"/>
        <end position="643"/>
    </location>
</feature>
<evidence type="ECO:0000313" key="5">
    <source>
        <dbReference type="Proteomes" id="UP000671399"/>
    </source>
</evidence>
<feature type="compositionally biased region" description="Basic and acidic residues" evidence="2">
    <location>
        <begin position="304"/>
        <end position="320"/>
    </location>
</feature>
<keyword evidence="5" id="KW-1185">Reference proteome</keyword>
<dbReference type="RefSeq" id="WP_208567754.1">
    <property type="nucleotide sequence ID" value="NZ_JAGFWR010000007.1"/>
</dbReference>
<keyword evidence="3" id="KW-0812">Transmembrane</keyword>
<comment type="caution">
    <text evidence="4">The sequence shown here is derived from an EMBL/GenBank/DDBJ whole genome shotgun (WGS) entry which is preliminary data.</text>
</comment>
<feature type="compositionally biased region" description="Basic and acidic residues" evidence="2">
    <location>
        <begin position="333"/>
        <end position="356"/>
    </location>
</feature>
<reference evidence="4 5" key="1">
    <citation type="submission" date="2021-03" db="EMBL/GenBank/DDBJ databases">
        <authorList>
            <person name="Lee D.-H."/>
        </authorList>
    </citation>
    <scope>NUCLEOTIDE SEQUENCE [LARGE SCALE GENOMIC DNA]</scope>
    <source>
        <strain evidence="4 5">MMS20-R2-23</strain>
    </source>
</reference>
<feature type="region of interest" description="Disordered" evidence="2">
    <location>
        <begin position="156"/>
        <end position="412"/>
    </location>
</feature>
<dbReference type="EMBL" id="JAGFWR010000007">
    <property type="protein sequence ID" value="MBO4162105.1"/>
    <property type="molecule type" value="Genomic_DNA"/>
</dbReference>
<name>A0ABS3V921_9ACTN</name>
<feature type="transmembrane region" description="Helical" evidence="3">
    <location>
        <begin position="42"/>
        <end position="62"/>
    </location>
</feature>
<sequence>MPSPVVSEKRSPQLLTVLFWIGVAFAPIAALILLFADGNGPLRFAAVLAITAVVLIGLSIALRADGGTRSSDAEVLDELAQLRRELRSEIVAAAQRGNQALDQSQRAEEQVTALRRRLDAVTADLATAAGDPTAVEDRAVGAGRARVPVVEPAPEVPVGRRRAVAEESPPDWGAADDAEPVAAGRGRVAADRETPAASGRRYAPDRPTTGQPGGYGTSAREPRGPVPGAESTSRPLGVVRHTETVHVTTRHTVVDGPDPAGGYGGGYAGRWTPGAEQPSWAGGEPQHPWSGQAEPPGRDWSAPSDDRSRASRPPSRDERAWPAASGPSWGAPADDRPEQPRPEPARAEWSRPEQPRPEWSPVGGEGGVRSSGGRSGWAETRGESSAPEVPSGDRWVEDRADPPAREVRAGDRWAEVRDDGRARELRVGERRAEVHADGAGYHYSDRWASVRQEDPYRQEDAYREEPARTGERWGGGRSTPEGRPALPAGGVPVPQQWREPARSHRPAEQWSAGAAQPVQAAPDRPARTAQPAPSAPDWSASVAQPAQERPGRAVPPGEEWPGSVRQPSPDWSTRTGQSAADRSVPVDDQRWGGQPVEQWRDREPVVSWRTPDPEPRGHQQWDGEERYGYPPQDDVPRAGGHWR</sequence>
<accession>A0ABS3V921</accession>
<evidence type="ECO:0000256" key="3">
    <source>
        <dbReference type="SAM" id="Phobius"/>
    </source>
</evidence>
<gene>
    <name evidence="4" type="ORF">JQN83_14990</name>
</gene>
<feature type="coiled-coil region" evidence="1">
    <location>
        <begin position="76"/>
        <end position="124"/>
    </location>
</feature>
<proteinExistence type="predicted"/>
<feature type="compositionally biased region" description="Gly residues" evidence="2">
    <location>
        <begin position="363"/>
        <end position="375"/>
    </location>
</feature>
<feature type="transmembrane region" description="Helical" evidence="3">
    <location>
        <begin position="12"/>
        <end position="36"/>
    </location>
</feature>
<feature type="compositionally biased region" description="Basic and acidic residues" evidence="2">
    <location>
        <begin position="611"/>
        <end position="627"/>
    </location>
</feature>
<feature type="compositionally biased region" description="Gly residues" evidence="2">
    <location>
        <begin position="259"/>
        <end position="268"/>
    </location>
</feature>
<protein>
    <submittedName>
        <fullName evidence="4">Uncharacterized protein</fullName>
    </submittedName>
</protein>
<evidence type="ECO:0000313" key="4">
    <source>
        <dbReference type="EMBL" id="MBO4162105.1"/>
    </source>
</evidence>
<evidence type="ECO:0000256" key="1">
    <source>
        <dbReference type="SAM" id="Coils"/>
    </source>
</evidence>
<evidence type="ECO:0000256" key="2">
    <source>
        <dbReference type="SAM" id="MobiDB-lite"/>
    </source>
</evidence>
<organism evidence="4 5">
    <name type="scientific">Micromonospora antibiotica</name>
    <dbReference type="NCBI Taxonomy" id="2807623"/>
    <lineage>
        <taxon>Bacteria</taxon>
        <taxon>Bacillati</taxon>
        <taxon>Actinomycetota</taxon>
        <taxon>Actinomycetes</taxon>
        <taxon>Micromonosporales</taxon>
        <taxon>Micromonosporaceae</taxon>
        <taxon>Micromonospora</taxon>
    </lineage>
</organism>
<feature type="compositionally biased region" description="Polar residues" evidence="2">
    <location>
        <begin position="565"/>
        <end position="580"/>
    </location>
</feature>